<comment type="caution">
    <text evidence="1">The sequence shown here is derived from an EMBL/GenBank/DDBJ whole genome shotgun (WGS) entry which is preliminary data.</text>
</comment>
<reference evidence="1" key="2">
    <citation type="submission" date="2020-11" db="EMBL/GenBank/DDBJ databases">
        <authorList>
            <person name="McCartney M.A."/>
            <person name="Auch B."/>
            <person name="Kono T."/>
            <person name="Mallez S."/>
            <person name="Becker A."/>
            <person name="Gohl D.M."/>
            <person name="Silverstein K.A.T."/>
            <person name="Koren S."/>
            <person name="Bechman K.B."/>
            <person name="Herman A."/>
            <person name="Abrahante J.E."/>
            <person name="Garbe J."/>
        </authorList>
    </citation>
    <scope>NUCLEOTIDE SEQUENCE</scope>
    <source>
        <strain evidence="1">Duluth1</strain>
        <tissue evidence="1">Whole animal</tissue>
    </source>
</reference>
<reference evidence="1" key="1">
    <citation type="journal article" date="2019" name="bioRxiv">
        <title>The Genome of the Zebra Mussel, Dreissena polymorpha: A Resource for Invasive Species Research.</title>
        <authorList>
            <person name="McCartney M.A."/>
            <person name="Auch B."/>
            <person name="Kono T."/>
            <person name="Mallez S."/>
            <person name="Zhang Y."/>
            <person name="Obille A."/>
            <person name="Becker A."/>
            <person name="Abrahante J.E."/>
            <person name="Garbe J."/>
            <person name="Badalamenti J.P."/>
            <person name="Herman A."/>
            <person name="Mangelson H."/>
            <person name="Liachko I."/>
            <person name="Sullivan S."/>
            <person name="Sone E.D."/>
            <person name="Koren S."/>
            <person name="Silverstein K.A.T."/>
            <person name="Beckman K.B."/>
            <person name="Gohl D.M."/>
        </authorList>
    </citation>
    <scope>NUCLEOTIDE SEQUENCE</scope>
    <source>
        <strain evidence="1">Duluth1</strain>
        <tissue evidence="1">Whole animal</tissue>
    </source>
</reference>
<accession>A0A9D4EA93</accession>
<name>A0A9D4EA93_DREPO</name>
<dbReference type="Proteomes" id="UP000828390">
    <property type="component" value="Unassembled WGS sequence"/>
</dbReference>
<gene>
    <name evidence="1" type="ORF">DPMN_176629</name>
</gene>
<sequence>MRKDEKGGNYVNVEVPSTYYDCLKGLDPKVVPPEKARIWCIRVVLWQYHNDLEKGDYDDDLKEAYLLQYGDDKPKRNKRGTTTIRQIAPRPITSPLTGYRTRQEYRTLSVDQRNRFHAAMNTLYRVK</sequence>
<organism evidence="1 2">
    <name type="scientific">Dreissena polymorpha</name>
    <name type="common">Zebra mussel</name>
    <name type="synonym">Mytilus polymorpha</name>
    <dbReference type="NCBI Taxonomy" id="45954"/>
    <lineage>
        <taxon>Eukaryota</taxon>
        <taxon>Metazoa</taxon>
        <taxon>Spiralia</taxon>
        <taxon>Lophotrochozoa</taxon>
        <taxon>Mollusca</taxon>
        <taxon>Bivalvia</taxon>
        <taxon>Autobranchia</taxon>
        <taxon>Heteroconchia</taxon>
        <taxon>Euheterodonta</taxon>
        <taxon>Imparidentia</taxon>
        <taxon>Neoheterodontei</taxon>
        <taxon>Myida</taxon>
        <taxon>Dreissenoidea</taxon>
        <taxon>Dreissenidae</taxon>
        <taxon>Dreissena</taxon>
    </lineage>
</organism>
<dbReference type="EMBL" id="JAIWYP010000009">
    <property type="protein sequence ID" value="KAH3775229.1"/>
    <property type="molecule type" value="Genomic_DNA"/>
</dbReference>
<protein>
    <submittedName>
        <fullName evidence="1">Uncharacterized protein</fullName>
    </submittedName>
</protein>
<proteinExistence type="predicted"/>
<keyword evidence="2" id="KW-1185">Reference proteome</keyword>
<dbReference type="AlphaFoldDB" id="A0A9D4EA93"/>
<evidence type="ECO:0000313" key="2">
    <source>
        <dbReference type="Proteomes" id="UP000828390"/>
    </source>
</evidence>
<evidence type="ECO:0000313" key="1">
    <source>
        <dbReference type="EMBL" id="KAH3775229.1"/>
    </source>
</evidence>